<dbReference type="Pfam" id="PF00328">
    <property type="entry name" value="His_Phos_2"/>
    <property type="match status" value="1"/>
</dbReference>
<dbReference type="Proteomes" id="UP000594454">
    <property type="component" value="Chromosome 3"/>
</dbReference>
<dbReference type="PANTHER" id="PTHR11567">
    <property type="entry name" value="ACID PHOSPHATASE-RELATED"/>
    <property type="match status" value="1"/>
</dbReference>
<dbReference type="AlphaFoldDB" id="A0A7R8UQD8"/>
<evidence type="ECO:0000313" key="3">
    <source>
        <dbReference type="Proteomes" id="UP000594454"/>
    </source>
</evidence>
<dbReference type="EMBL" id="LR899011">
    <property type="protein sequence ID" value="CAD7084860.1"/>
    <property type="molecule type" value="Genomic_DNA"/>
</dbReference>
<evidence type="ECO:0000256" key="1">
    <source>
        <dbReference type="ARBA" id="ARBA00005375"/>
    </source>
</evidence>
<evidence type="ECO:0000313" key="2">
    <source>
        <dbReference type="EMBL" id="CAD7084860.1"/>
    </source>
</evidence>
<accession>A0A7R8UQD8</accession>
<dbReference type="InParanoid" id="A0A7R8UQD8"/>
<proteinExistence type="inferred from homology"/>
<keyword evidence="3" id="KW-1185">Reference proteome</keyword>
<dbReference type="InterPro" id="IPR029033">
    <property type="entry name" value="His_PPase_superfam"/>
</dbReference>
<dbReference type="SUPFAM" id="SSF53254">
    <property type="entry name" value="Phosphoglycerate mutase-like"/>
    <property type="match status" value="1"/>
</dbReference>
<dbReference type="InterPro" id="IPR000560">
    <property type="entry name" value="His_Pase_clade-2"/>
</dbReference>
<comment type="similarity">
    <text evidence="1">Belongs to the histidine acid phosphatase family.</text>
</comment>
<protein>
    <submittedName>
        <fullName evidence="2">Uncharacterized protein</fullName>
    </submittedName>
</protein>
<dbReference type="InterPro" id="IPR050645">
    <property type="entry name" value="Histidine_acid_phosphatase"/>
</dbReference>
<dbReference type="Gene3D" id="3.40.50.1240">
    <property type="entry name" value="Phosphoglycerate mutase-like"/>
    <property type="match status" value="1"/>
</dbReference>
<name>A0A7R8UQD8_HERIL</name>
<dbReference type="PANTHER" id="PTHR11567:SF19">
    <property type="entry name" value="GH19849P"/>
    <property type="match status" value="1"/>
</dbReference>
<gene>
    <name evidence="2" type="ORF">HERILL_LOCUS7734</name>
</gene>
<dbReference type="CDD" id="cd07061">
    <property type="entry name" value="HP_HAP_like"/>
    <property type="match status" value="1"/>
</dbReference>
<dbReference type="GO" id="GO:0016791">
    <property type="term" value="F:phosphatase activity"/>
    <property type="evidence" value="ECO:0007669"/>
    <property type="project" value="TreeGrafter"/>
</dbReference>
<sequence>MAVSMLTRHGDRAPERGYPLDPYAEYEWLGGYGALSPKGVRELYLSGLIKSQRYASLLSPTCLIGPCTFDLNKIYVQSSSVPRCIASATSFLEAFLPIQWPQELIVVPPASEDEILAFGKPCPNYDSVMRMGPDLNSPEFKEVIDFESEEGQHLLDYLRERTGLNLTTSMEMLLLLDTISVQLDNGFELPQWAESVYDQYLTPLSNVAIKIWGDSEYIKIRSGALLKNIIDRLDNFTNGISEQNIVFYSAHDMNILGLLYLLDMKHIITGSPAYGAVFAMELHENGEVDDDLEVKIVYYTHYGDENPIEVSIPNCEAPCPFKTFKDSVESKLTLNYEQACLE</sequence>
<reference evidence="2 3" key="1">
    <citation type="submission" date="2020-11" db="EMBL/GenBank/DDBJ databases">
        <authorList>
            <person name="Wallbank WR R."/>
            <person name="Pardo Diaz C."/>
            <person name="Kozak K."/>
            <person name="Martin S."/>
            <person name="Jiggins C."/>
            <person name="Moest M."/>
            <person name="Warren A I."/>
            <person name="Generalovic N T."/>
            <person name="Byers J.R.P. K."/>
            <person name="Montejo-Kovacevich G."/>
            <person name="Yen C E."/>
        </authorList>
    </citation>
    <scope>NUCLEOTIDE SEQUENCE [LARGE SCALE GENOMIC DNA]</scope>
</reference>
<dbReference type="OrthoDB" id="7753028at2759"/>
<organism evidence="2 3">
    <name type="scientific">Hermetia illucens</name>
    <name type="common">Black soldier fly</name>
    <dbReference type="NCBI Taxonomy" id="343691"/>
    <lineage>
        <taxon>Eukaryota</taxon>
        <taxon>Metazoa</taxon>
        <taxon>Ecdysozoa</taxon>
        <taxon>Arthropoda</taxon>
        <taxon>Hexapoda</taxon>
        <taxon>Insecta</taxon>
        <taxon>Pterygota</taxon>
        <taxon>Neoptera</taxon>
        <taxon>Endopterygota</taxon>
        <taxon>Diptera</taxon>
        <taxon>Brachycera</taxon>
        <taxon>Stratiomyomorpha</taxon>
        <taxon>Stratiomyidae</taxon>
        <taxon>Hermetiinae</taxon>
        <taxon>Hermetia</taxon>
    </lineage>
</organism>